<dbReference type="EMBL" id="HG994371">
    <property type="protein sequence ID" value="CAF1954565.1"/>
    <property type="molecule type" value="Genomic_DNA"/>
</dbReference>
<gene>
    <name evidence="1" type="ORF">DARMORV10_C07P07070.1</name>
</gene>
<proteinExistence type="predicted"/>
<dbReference type="Proteomes" id="UP001295469">
    <property type="component" value="Chromosome C07"/>
</dbReference>
<dbReference type="AlphaFoldDB" id="A0A816M1Q2"/>
<protein>
    <submittedName>
        <fullName evidence="1">(rape) hypothetical protein</fullName>
    </submittedName>
</protein>
<dbReference type="SUPFAM" id="SSF50249">
    <property type="entry name" value="Nucleic acid-binding proteins"/>
    <property type="match status" value="1"/>
</dbReference>
<name>A0A816M1Q2_BRANA</name>
<organism evidence="1">
    <name type="scientific">Brassica napus</name>
    <name type="common">Rape</name>
    <dbReference type="NCBI Taxonomy" id="3708"/>
    <lineage>
        <taxon>Eukaryota</taxon>
        <taxon>Viridiplantae</taxon>
        <taxon>Streptophyta</taxon>
        <taxon>Embryophyta</taxon>
        <taxon>Tracheophyta</taxon>
        <taxon>Spermatophyta</taxon>
        <taxon>Magnoliopsida</taxon>
        <taxon>eudicotyledons</taxon>
        <taxon>Gunneridae</taxon>
        <taxon>Pentapetalae</taxon>
        <taxon>rosids</taxon>
        <taxon>malvids</taxon>
        <taxon>Brassicales</taxon>
        <taxon>Brassicaceae</taxon>
        <taxon>Brassiceae</taxon>
        <taxon>Brassica</taxon>
    </lineage>
</organism>
<sequence length="131" mass="15077">MISYEQLSFVLTSRKHTTNSFIHIPSPTLHPMLLAEYASSKEVIYNHNNDTKIIIGLRLDRTKVVRLTIWANEAANFRELNRISTKKNQIVIITSIIPRLHEGKLSLTTTPGSRFYFDNDIDIVLTLPKQE</sequence>
<evidence type="ECO:0000313" key="1">
    <source>
        <dbReference type="EMBL" id="CAF1954565.1"/>
    </source>
</evidence>
<dbReference type="Gene3D" id="2.40.50.140">
    <property type="entry name" value="Nucleic acid-binding proteins"/>
    <property type="match status" value="1"/>
</dbReference>
<dbReference type="InterPro" id="IPR012340">
    <property type="entry name" value="NA-bd_OB-fold"/>
</dbReference>
<accession>A0A816M1Q2</accession>
<reference evidence="1" key="1">
    <citation type="submission" date="2021-01" db="EMBL/GenBank/DDBJ databases">
        <authorList>
            <consortium name="Genoscope - CEA"/>
            <person name="William W."/>
        </authorList>
    </citation>
    <scope>NUCLEOTIDE SEQUENCE</scope>
</reference>